<name>A0A6A1UV44_9ROSI</name>
<dbReference type="EMBL" id="RXIC02000026">
    <property type="protein sequence ID" value="KAB1204232.1"/>
    <property type="molecule type" value="Genomic_DNA"/>
</dbReference>
<feature type="region of interest" description="Disordered" evidence="3">
    <location>
        <begin position="790"/>
        <end position="811"/>
    </location>
</feature>
<gene>
    <name evidence="5" type="ORF">CJ030_MR8G028313</name>
</gene>
<dbReference type="CDD" id="cd21442">
    <property type="entry name" value="SNARE_NTD_STX6-like"/>
    <property type="match status" value="1"/>
</dbReference>
<dbReference type="GO" id="GO:0032259">
    <property type="term" value="P:methylation"/>
    <property type="evidence" value="ECO:0007669"/>
    <property type="project" value="UniProtKB-KW"/>
</dbReference>
<proteinExistence type="predicted"/>
<reference evidence="5 6" key="1">
    <citation type="journal article" date="2019" name="Plant Biotechnol. J.">
        <title>The red bayberry genome and genetic basis of sex determination.</title>
        <authorList>
            <person name="Jia H.M."/>
            <person name="Jia H.J."/>
            <person name="Cai Q.L."/>
            <person name="Wang Y."/>
            <person name="Zhao H.B."/>
            <person name="Yang W.F."/>
            <person name="Wang G.Y."/>
            <person name="Li Y.H."/>
            <person name="Zhan D.L."/>
            <person name="Shen Y.T."/>
            <person name="Niu Q.F."/>
            <person name="Chang L."/>
            <person name="Qiu J."/>
            <person name="Zhao L."/>
            <person name="Xie H.B."/>
            <person name="Fu W.Y."/>
            <person name="Jin J."/>
            <person name="Li X.W."/>
            <person name="Jiao Y."/>
            <person name="Zhou C.C."/>
            <person name="Tu T."/>
            <person name="Chai C.Y."/>
            <person name="Gao J.L."/>
            <person name="Fan L.J."/>
            <person name="van de Weg E."/>
            <person name="Wang J.Y."/>
            <person name="Gao Z.S."/>
        </authorList>
    </citation>
    <scope>NUCLEOTIDE SEQUENCE [LARGE SCALE GENOMIC DNA]</scope>
    <source>
        <tissue evidence="5">Leaves</tissue>
    </source>
</reference>
<dbReference type="Pfam" id="PF09177">
    <property type="entry name" value="STX6_10_61_N"/>
    <property type="match status" value="1"/>
</dbReference>
<dbReference type="SUPFAM" id="SSF47661">
    <property type="entry name" value="t-snare proteins"/>
    <property type="match status" value="1"/>
</dbReference>
<dbReference type="PANTHER" id="PTHR34949:SF3">
    <property type="entry name" value="OS08G0244100 PROTEIN"/>
    <property type="match status" value="1"/>
</dbReference>
<dbReference type="FunFam" id="3.90.1420.10:FF:000006">
    <property type="entry name" value="SET domain-containing protein"/>
    <property type="match status" value="1"/>
</dbReference>
<dbReference type="GO" id="GO:0048193">
    <property type="term" value="P:Golgi vesicle transport"/>
    <property type="evidence" value="ECO:0007669"/>
    <property type="project" value="InterPro"/>
</dbReference>
<accession>A0A6A1UV44</accession>
<evidence type="ECO:0000313" key="6">
    <source>
        <dbReference type="Proteomes" id="UP000516437"/>
    </source>
</evidence>
<protein>
    <submittedName>
        <fullName evidence="5">[Fructose-bisphosphate aldolase]-lysine N-methyltransferase, chloroplastic</fullName>
    </submittedName>
</protein>
<dbReference type="FunFam" id="3.90.1410.10:FF:000011">
    <property type="entry name" value="Transcription factor, E2F and DP-related"/>
    <property type="match status" value="1"/>
</dbReference>
<dbReference type="Proteomes" id="UP000516437">
    <property type="component" value="Chromosome 8"/>
</dbReference>
<dbReference type="Gene3D" id="3.90.1410.10">
    <property type="entry name" value="set domain protein methyltransferase, domain 1"/>
    <property type="match status" value="1"/>
</dbReference>
<dbReference type="GO" id="GO:0016020">
    <property type="term" value="C:membrane"/>
    <property type="evidence" value="ECO:0007669"/>
    <property type="project" value="InterPro"/>
</dbReference>
<keyword evidence="1" id="KW-0813">Transport</keyword>
<keyword evidence="5" id="KW-0489">Methyltransferase</keyword>
<dbReference type="InterPro" id="IPR010989">
    <property type="entry name" value="SNARE"/>
</dbReference>
<evidence type="ECO:0000259" key="4">
    <source>
        <dbReference type="PROSITE" id="PS50280"/>
    </source>
</evidence>
<keyword evidence="6" id="KW-1185">Reference proteome</keyword>
<dbReference type="SUPFAM" id="SSF82199">
    <property type="entry name" value="SET domain"/>
    <property type="match status" value="1"/>
</dbReference>
<dbReference type="Gene3D" id="3.90.1420.10">
    <property type="entry name" value="Rubisco LSMT, substrate-binding domain"/>
    <property type="match status" value="1"/>
</dbReference>
<dbReference type="Gene3D" id="1.20.58.90">
    <property type="match status" value="1"/>
</dbReference>
<evidence type="ECO:0000256" key="2">
    <source>
        <dbReference type="ARBA" id="ARBA00046280"/>
    </source>
</evidence>
<dbReference type="GO" id="GO:0015031">
    <property type="term" value="P:protein transport"/>
    <property type="evidence" value="ECO:0007669"/>
    <property type="project" value="UniProtKB-KW"/>
</dbReference>
<dbReference type="InterPro" id="IPR001214">
    <property type="entry name" value="SET_dom"/>
</dbReference>
<dbReference type="OrthoDB" id="341421at2759"/>
<dbReference type="GO" id="GO:0012505">
    <property type="term" value="C:endomembrane system"/>
    <property type="evidence" value="ECO:0007669"/>
    <property type="project" value="UniProtKB-SubCell"/>
</dbReference>
<comment type="caution">
    <text evidence="5">The sequence shown here is derived from an EMBL/GenBank/DDBJ whole genome shotgun (WGS) entry which is preliminary data.</text>
</comment>
<keyword evidence="1" id="KW-0653">Protein transport</keyword>
<dbReference type="GO" id="GO:0008168">
    <property type="term" value="F:methyltransferase activity"/>
    <property type="evidence" value="ECO:0007669"/>
    <property type="project" value="UniProtKB-KW"/>
</dbReference>
<dbReference type="PANTHER" id="PTHR34949">
    <property type="entry name" value="OS05G0443700 PROTEIN"/>
    <property type="match status" value="1"/>
</dbReference>
<dbReference type="PROSITE" id="PS50280">
    <property type="entry name" value="SET"/>
    <property type="match status" value="1"/>
</dbReference>
<dbReference type="InterPro" id="IPR036464">
    <property type="entry name" value="Rubisco_LSMT_subst-bd_sf"/>
</dbReference>
<dbReference type="InterPro" id="IPR015260">
    <property type="entry name" value="Syntaxin-6/10/61_N"/>
</dbReference>
<keyword evidence="5" id="KW-0808">Transferase</keyword>
<evidence type="ECO:0000256" key="1">
    <source>
        <dbReference type="ARBA" id="ARBA00022927"/>
    </source>
</evidence>
<dbReference type="Pfam" id="PF00856">
    <property type="entry name" value="SET"/>
    <property type="match status" value="1"/>
</dbReference>
<comment type="subcellular location">
    <subcellularLocation>
        <location evidence="2">Endomembrane system</location>
        <topology evidence="2">Single-pass type IV membrane protein</topology>
    </subcellularLocation>
</comment>
<feature type="domain" description="SET" evidence="4">
    <location>
        <begin position="205"/>
        <end position="423"/>
    </location>
</feature>
<evidence type="ECO:0000313" key="5">
    <source>
        <dbReference type="EMBL" id="KAB1204232.1"/>
    </source>
</evidence>
<evidence type="ECO:0000256" key="3">
    <source>
        <dbReference type="SAM" id="MobiDB-lite"/>
    </source>
</evidence>
<sequence length="953" mass="109431">MVLLVICEMCADLAMYNWHFASHHFILTNAFHLEKRIPPASDKAKETDDCAVVLELSEDDPHYDKKESLLQANGYSPKERVVLKSSSCPNWISDTLKVMLQIARIIHLDEVELYFGEDDAFSPVDFYSPRNEVEALNSILSLLDVSLSTGKCIRVNVLQELREAIVQMIRDFGDKHIVKTTIVESNSLGKEESLLQWGEDHGMRTRLQIVYVEGSGRGAIAKEDLDVGEVALEIPFSIVISEELVRVSDMFPVLEETEGISSETMVLLWSMKEKHNCNSEFKTYFNTLPEKFNTGLSFGVHAMKALGGTLLLQEIIQAKEHLRAQYDLLFPKLCDDHPHVFPRELYTWEQFLWACELWYSNSMKVMFPEGKLRTCLIPIAGFLNHSLYPHILHYGKVDTATNSLKFRLSRPCSAGEECFLSYGNFSSSHLLTFYGFLPQGDNLYDIIPLDIEDTTDEFTESRSTSNTTTHMVRGTWHSNNHNIFYYGLPSPLLDVFRRTQFPMMRSKSLLQTSLENEGEVLENLHSIFDDMMKELDDGDLPDREDSSWDVRLAVEFKDLQKRIVSSLVTSCYAGLKLVENEWVLLKMMVANSFDLWQKDAFFSAAEEVQESADVMESAYRTWVRERREMQSPDYLDELSRELQTALGTAKWQTHAFMRFNHHQFVTYGIQNNQLLEEFEKAVRLSYGHRSNDNTTARHRQFIAAIEEQISRVEASLRESFSEEGKQSLQWVNLDEDECNELATFLSGTTQSLQSATDECLELRPLMRSSRVENHVQRRDTDLNFNAASDRDFSDERKSIRDDSSSINNNGNHVIKMEGSEVHGRTDDIVCQVDRKTNNARRTWSSPNFGALKIIIPDEDEQINKLVLCIDDTPKEKGSKPVFWKQRYGEFPPGQGAVSFLNQYAAALWSGWWVPETKAKFTEVAIPLFDPSHTCFDAHYFFDRSSDEIVLWIP</sequence>
<dbReference type="CDD" id="cd10527">
    <property type="entry name" value="SET_LSMT"/>
    <property type="match status" value="1"/>
</dbReference>
<organism evidence="5 6">
    <name type="scientific">Morella rubra</name>
    <name type="common">Chinese bayberry</name>
    <dbReference type="NCBI Taxonomy" id="262757"/>
    <lineage>
        <taxon>Eukaryota</taxon>
        <taxon>Viridiplantae</taxon>
        <taxon>Streptophyta</taxon>
        <taxon>Embryophyta</taxon>
        <taxon>Tracheophyta</taxon>
        <taxon>Spermatophyta</taxon>
        <taxon>Magnoliopsida</taxon>
        <taxon>eudicotyledons</taxon>
        <taxon>Gunneridae</taxon>
        <taxon>Pentapetalae</taxon>
        <taxon>rosids</taxon>
        <taxon>fabids</taxon>
        <taxon>Fagales</taxon>
        <taxon>Myricaceae</taxon>
        <taxon>Morella</taxon>
    </lineage>
</organism>
<dbReference type="AlphaFoldDB" id="A0A6A1UV44"/>
<dbReference type="InterPro" id="IPR046341">
    <property type="entry name" value="SET_dom_sf"/>
</dbReference>
<feature type="compositionally biased region" description="Basic and acidic residues" evidence="3">
    <location>
        <begin position="790"/>
        <end position="803"/>
    </location>
</feature>